<sequence>MDAPKEPACLPGKDPGDRKSYMFRGCMLGELLNPTCERRCQVVWRASDRVFLRQFLARLRLDKIGINRLPLEDLAESMGIDVPHLAADEWVTIQQKLRSALHNLLKTNIRPGGLSERYDGKLGHRTVDWPEHMRTEWLGPLDVQLTATQPRCDDTETLATPRQQRQYMATEREPSTPPASDNQASARGLRVRRQAPVRIPLRHPPATPPPSPFSPRTSHVPDDIRGSAHVPPRPPLSKHPLWTWTPTQTPSIVFRLANWDWNGGNENEAAVGRRGLRTPPSDITRHHAASLDKALLRLEQGRRRLIALSTARVTTCMQLNYMAMTEPFDLAVQCRIAVASGPWITPLSSLSSSSAPRLCPIDSHTKGAAQVIQRLQAEADQYRATCIEVDAASVSVAEAFDRLAKETGLGDRFPMWWWLQRIIW</sequence>
<protein>
    <submittedName>
        <fullName evidence="2">Uncharacterized protein</fullName>
    </submittedName>
</protein>
<evidence type="ECO:0000256" key="1">
    <source>
        <dbReference type="SAM" id="MobiDB-lite"/>
    </source>
</evidence>
<feature type="compositionally biased region" description="Pro residues" evidence="1">
    <location>
        <begin position="202"/>
        <end position="213"/>
    </location>
</feature>
<keyword evidence="3" id="KW-1185">Reference proteome</keyword>
<feature type="region of interest" description="Disordered" evidence="1">
    <location>
        <begin position="149"/>
        <end position="242"/>
    </location>
</feature>
<dbReference type="AlphaFoldDB" id="A0AA37GZR7"/>
<dbReference type="Proteomes" id="UP001055172">
    <property type="component" value="Unassembled WGS sequence"/>
</dbReference>
<organism evidence="2 3">
    <name type="scientific">Colletotrichum liriopes</name>
    <dbReference type="NCBI Taxonomy" id="708192"/>
    <lineage>
        <taxon>Eukaryota</taxon>
        <taxon>Fungi</taxon>
        <taxon>Dikarya</taxon>
        <taxon>Ascomycota</taxon>
        <taxon>Pezizomycotina</taxon>
        <taxon>Sordariomycetes</taxon>
        <taxon>Hypocreomycetidae</taxon>
        <taxon>Glomerellales</taxon>
        <taxon>Glomerellaceae</taxon>
        <taxon>Colletotrichum</taxon>
        <taxon>Colletotrichum spaethianum species complex</taxon>
    </lineage>
</organism>
<accession>A0AA37GZR7</accession>
<evidence type="ECO:0000313" key="3">
    <source>
        <dbReference type="Proteomes" id="UP001055172"/>
    </source>
</evidence>
<feature type="compositionally biased region" description="Polar residues" evidence="1">
    <location>
        <begin position="157"/>
        <end position="167"/>
    </location>
</feature>
<proteinExistence type="predicted"/>
<evidence type="ECO:0000313" key="2">
    <source>
        <dbReference type="EMBL" id="GJC89869.1"/>
    </source>
</evidence>
<comment type="caution">
    <text evidence="2">The sequence shown here is derived from an EMBL/GenBank/DDBJ whole genome shotgun (WGS) entry which is preliminary data.</text>
</comment>
<name>A0AA37GZR7_9PEZI</name>
<gene>
    <name evidence="2" type="ORF">ColLi_12707</name>
</gene>
<dbReference type="EMBL" id="BPPX01000046">
    <property type="protein sequence ID" value="GJC89869.1"/>
    <property type="molecule type" value="Genomic_DNA"/>
</dbReference>
<reference evidence="2 3" key="1">
    <citation type="submission" date="2021-07" db="EMBL/GenBank/DDBJ databases">
        <title>Genome data of Colletotrichum spaethianum.</title>
        <authorList>
            <person name="Utami Y.D."/>
            <person name="Hiruma K."/>
        </authorList>
    </citation>
    <scope>NUCLEOTIDE SEQUENCE [LARGE SCALE GENOMIC DNA]</scope>
    <source>
        <strain evidence="2 3">MAFF 242679</strain>
    </source>
</reference>